<dbReference type="EMBL" id="JAOQBW010000002">
    <property type="protein sequence ID" value="MFK3576042.1"/>
    <property type="molecule type" value="Genomic_DNA"/>
</dbReference>
<dbReference type="GO" id="GO:0004386">
    <property type="term" value="F:helicase activity"/>
    <property type="evidence" value="ECO:0007669"/>
    <property type="project" value="UniProtKB-KW"/>
</dbReference>
<dbReference type="SMART" id="SM00487">
    <property type="entry name" value="DEXDc"/>
    <property type="match status" value="1"/>
</dbReference>
<dbReference type="InterPro" id="IPR011545">
    <property type="entry name" value="DEAD/DEAH_box_helicase_dom"/>
</dbReference>
<dbReference type="InterPro" id="IPR014001">
    <property type="entry name" value="Helicase_ATP-bd"/>
</dbReference>
<dbReference type="InterPro" id="IPR027417">
    <property type="entry name" value="P-loop_NTPase"/>
</dbReference>
<feature type="domain" description="Helicase ATP-binding" evidence="8">
    <location>
        <begin position="111"/>
        <end position="307"/>
    </location>
</feature>
<feature type="compositionally biased region" description="Basic and acidic residues" evidence="7">
    <location>
        <begin position="521"/>
        <end position="539"/>
    </location>
</feature>
<evidence type="ECO:0000256" key="5">
    <source>
        <dbReference type="ARBA" id="ARBA00038437"/>
    </source>
</evidence>
<dbReference type="CDD" id="cd00268">
    <property type="entry name" value="DEADc"/>
    <property type="match status" value="1"/>
</dbReference>
<feature type="region of interest" description="Disordered" evidence="7">
    <location>
        <begin position="497"/>
        <end position="704"/>
    </location>
</feature>
<dbReference type="Pfam" id="PF00271">
    <property type="entry name" value="Helicase_C"/>
    <property type="match status" value="1"/>
</dbReference>
<evidence type="ECO:0000256" key="7">
    <source>
        <dbReference type="SAM" id="MobiDB-lite"/>
    </source>
</evidence>
<evidence type="ECO:0000256" key="6">
    <source>
        <dbReference type="PROSITE-ProRule" id="PRU00552"/>
    </source>
</evidence>
<dbReference type="PANTHER" id="PTHR47959">
    <property type="entry name" value="ATP-DEPENDENT RNA HELICASE RHLE-RELATED"/>
    <property type="match status" value="1"/>
</dbReference>
<dbReference type="InterPro" id="IPR050079">
    <property type="entry name" value="DEAD_box_RNA_helicase"/>
</dbReference>
<reference evidence="11 12" key="1">
    <citation type="submission" date="2022-09" db="EMBL/GenBank/DDBJ databases">
        <title>Genome sequencing of four strains from tibetan pig.</title>
        <authorList>
            <person name="Feng J."/>
        </authorList>
    </citation>
    <scope>NUCLEOTIDE SEQUENCE [LARGE SCALE GENOMIC DNA]</scope>
    <source>
        <strain evidence="11 12">11-1-1</strain>
    </source>
</reference>
<feature type="compositionally biased region" description="Basic and acidic residues" evidence="7">
    <location>
        <begin position="586"/>
        <end position="625"/>
    </location>
</feature>
<evidence type="ECO:0000259" key="9">
    <source>
        <dbReference type="PROSITE" id="PS51194"/>
    </source>
</evidence>
<feature type="domain" description="Helicase C-terminal" evidence="9">
    <location>
        <begin position="318"/>
        <end position="476"/>
    </location>
</feature>
<dbReference type="PROSITE" id="PS51194">
    <property type="entry name" value="HELICASE_CTER"/>
    <property type="match status" value="1"/>
</dbReference>
<dbReference type="SMART" id="SM00490">
    <property type="entry name" value="HELICc"/>
    <property type="match status" value="1"/>
</dbReference>
<feature type="compositionally biased region" description="Basic residues" evidence="7">
    <location>
        <begin position="24"/>
        <end position="33"/>
    </location>
</feature>
<name>A0ABW8KSF4_9BIFI</name>
<dbReference type="Gene3D" id="3.40.50.300">
    <property type="entry name" value="P-loop containing nucleotide triphosphate hydrolases"/>
    <property type="match status" value="2"/>
</dbReference>
<evidence type="ECO:0000313" key="11">
    <source>
        <dbReference type="EMBL" id="MFK3576042.1"/>
    </source>
</evidence>
<feature type="region of interest" description="Disordered" evidence="7">
    <location>
        <begin position="1"/>
        <end position="54"/>
    </location>
</feature>
<feature type="compositionally biased region" description="Basic residues" evidence="7">
    <location>
        <begin position="501"/>
        <end position="520"/>
    </location>
</feature>
<proteinExistence type="inferred from homology"/>
<evidence type="ECO:0000256" key="3">
    <source>
        <dbReference type="ARBA" id="ARBA00022806"/>
    </source>
</evidence>
<dbReference type="Pfam" id="PF00270">
    <property type="entry name" value="DEAD"/>
    <property type="match status" value="1"/>
</dbReference>
<sequence>MTDSKSSQHAHKHDNKRHSDSFKHHGKGGRKGGKRFDRRDGKNSSFKNQNIEEELHESKYVAAAEAAAADSAAHRDEPPRTFAELGVPRELVDALERDGKTTAFPIQADTLPDSLAGRDILGRGQTGSGKTLAFSIPLIARLAQSSDADDAIRDFNAIKNSGDKDARKKAMLPHPRALVLAPTRELVNQIDEVIRPLAEVYGMRTVTIYGGVRQGRQVDGLRRGAQIVVACPGRLEDLLNQKLLSLESVRVAVLDEADEMADMGFLPSVEKLLAQVAPDGQRMLFSATLDHGVDKLVDEFLHEPKVHAVDAADAQVDTLTQHVFKVTKDDKPEVIRALASGKDKRIIFTRTKYQAKELAEKLVKHGIPAVDLQGNLSQKQRDHHLAAFERGFVRVLVATDVAARGIDVSDVALVIQTEPPADPKSFLHRSGRTARAGEHGDVVTLVLPNQRRSSHRLFHNAGIDAKPVAVTPESPELLELVGEVAPVVEGWDLGQVDFGNKHGKSGKNGKKKDGGKRKGRHDRDDKDRRDHKDRHDKGGAKGKGYASHGHHADGARESFDGFGQPASVDFAMSEDYHNTKHHGHKGAKDAEHRKHGKDRFNRGAGRRDDDMRDFDRSFRDGEMPQRHSGRRISSYDEGPHNRKQRREREFGQRSGGWRHGGKKHRDDVRFVSAKHGKKTKASKKSKPAGKYHSGNKHAGGKKHR</sequence>
<dbReference type="CDD" id="cd18787">
    <property type="entry name" value="SF2_C_DEAD"/>
    <property type="match status" value="1"/>
</dbReference>
<organism evidence="11 12">
    <name type="scientific">Bifidobacterium thermacidophilum</name>
    <dbReference type="NCBI Taxonomy" id="246618"/>
    <lineage>
        <taxon>Bacteria</taxon>
        <taxon>Bacillati</taxon>
        <taxon>Actinomycetota</taxon>
        <taxon>Actinomycetes</taxon>
        <taxon>Bifidobacteriales</taxon>
        <taxon>Bifidobacteriaceae</taxon>
        <taxon>Bifidobacterium</taxon>
    </lineage>
</organism>
<feature type="compositionally biased region" description="Basic residues" evidence="7">
    <location>
        <begin position="672"/>
        <end position="704"/>
    </location>
</feature>
<keyword evidence="12" id="KW-1185">Reference proteome</keyword>
<accession>A0ABW8KSF4</accession>
<protein>
    <submittedName>
        <fullName evidence="11">DEAD/DEAH box helicase</fullName>
    </submittedName>
</protein>
<evidence type="ECO:0000313" key="12">
    <source>
        <dbReference type="Proteomes" id="UP001620273"/>
    </source>
</evidence>
<evidence type="ECO:0000256" key="1">
    <source>
        <dbReference type="ARBA" id="ARBA00022741"/>
    </source>
</evidence>
<dbReference type="PROSITE" id="PS51192">
    <property type="entry name" value="HELICASE_ATP_BIND_1"/>
    <property type="match status" value="1"/>
</dbReference>
<feature type="domain" description="DEAD-box RNA helicase Q" evidence="10">
    <location>
        <begin position="80"/>
        <end position="108"/>
    </location>
</feature>
<dbReference type="InterPro" id="IPR001650">
    <property type="entry name" value="Helicase_C-like"/>
</dbReference>
<keyword evidence="4" id="KW-0067">ATP-binding</keyword>
<keyword evidence="1" id="KW-0547">Nucleotide-binding</keyword>
<feature type="short sequence motif" description="Q motif" evidence="6">
    <location>
        <begin position="80"/>
        <end position="108"/>
    </location>
</feature>
<keyword evidence="3 11" id="KW-0347">Helicase</keyword>
<dbReference type="InterPro" id="IPR014014">
    <property type="entry name" value="RNA_helicase_DEAD_Q_motif"/>
</dbReference>
<dbReference type="SUPFAM" id="SSF52540">
    <property type="entry name" value="P-loop containing nucleoside triphosphate hydrolases"/>
    <property type="match status" value="1"/>
</dbReference>
<dbReference type="RefSeq" id="WP_404440445.1">
    <property type="nucleotide sequence ID" value="NZ_JAOQBW010000002.1"/>
</dbReference>
<comment type="caution">
    <text evidence="11">The sequence shown here is derived from an EMBL/GenBank/DDBJ whole genome shotgun (WGS) entry which is preliminary data.</text>
</comment>
<comment type="similarity">
    <text evidence="5">Belongs to the DEAD box helicase family.</text>
</comment>
<evidence type="ECO:0000256" key="2">
    <source>
        <dbReference type="ARBA" id="ARBA00022801"/>
    </source>
</evidence>
<dbReference type="Proteomes" id="UP001620273">
    <property type="component" value="Unassembled WGS sequence"/>
</dbReference>
<dbReference type="PANTHER" id="PTHR47959:SF13">
    <property type="entry name" value="ATP-DEPENDENT RNA HELICASE RHLE"/>
    <property type="match status" value="1"/>
</dbReference>
<evidence type="ECO:0000256" key="4">
    <source>
        <dbReference type="ARBA" id="ARBA00022840"/>
    </source>
</evidence>
<dbReference type="InterPro" id="IPR044742">
    <property type="entry name" value="DEAD/DEAH_RhlB"/>
</dbReference>
<gene>
    <name evidence="11" type="ORF">OCH74_04085</name>
</gene>
<dbReference type="PROSITE" id="PS51195">
    <property type="entry name" value="Q_MOTIF"/>
    <property type="match status" value="1"/>
</dbReference>
<feature type="compositionally biased region" description="Basic and acidic residues" evidence="7">
    <location>
        <begin position="550"/>
        <end position="559"/>
    </location>
</feature>
<evidence type="ECO:0000259" key="8">
    <source>
        <dbReference type="PROSITE" id="PS51192"/>
    </source>
</evidence>
<evidence type="ECO:0000259" key="10">
    <source>
        <dbReference type="PROSITE" id="PS51195"/>
    </source>
</evidence>
<keyword evidence="2" id="KW-0378">Hydrolase</keyword>
<feature type="compositionally biased region" description="Basic and acidic residues" evidence="7">
    <location>
        <begin position="633"/>
        <end position="651"/>
    </location>
</feature>